<comment type="caution">
    <text evidence="1">The sequence shown here is derived from an EMBL/GenBank/DDBJ whole genome shotgun (WGS) entry which is preliminary data.</text>
</comment>
<evidence type="ECO:0000313" key="1">
    <source>
        <dbReference type="EMBL" id="RMI32757.1"/>
    </source>
</evidence>
<reference evidence="1 2" key="1">
    <citation type="submission" date="2018-10" db="EMBL/GenBank/DDBJ databases">
        <title>Isolation from cow dung.</title>
        <authorList>
            <person name="Ling L."/>
        </authorList>
    </citation>
    <scope>NUCLEOTIDE SEQUENCE [LARGE SCALE GENOMIC DNA]</scope>
    <source>
        <strain evidence="1 2">NEAU-LL90</strain>
    </source>
</reference>
<dbReference type="EMBL" id="RFFH01000004">
    <property type="protein sequence ID" value="RMI32757.1"/>
    <property type="molecule type" value="Genomic_DNA"/>
</dbReference>
<dbReference type="InterPro" id="IPR013783">
    <property type="entry name" value="Ig-like_fold"/>
</dbReference>
<accession>A0A3M2L533</accession>
<dbReference type="GO" id="GO:0005975">
    <property type="term" value="P:carbohydrate metabolic process"/>
    <property type="evidence" value="ECO:0007669"/>
    <property type="project" value="UniProtKB-ARBA"/>
</dbReference>
<dbReference type="AlphaFoldDB" id="A0A3M2L533"/>
<proteinExistence type="predicted"/>
<dbReference type="Gene3D" id="2.60.40.10">
    <property type="entry name" value="Immunoglobulins"/>
    <property type="match status" value="1"/>
</dbReference>
<dbReference type="Proteomes" id="UP000279275">
    <property type="component" value="Unassembled WGS sequence"/>
</dbReference>
<organism evidence="1 2">
    <name type="scientific">Nocardia stercoris</name>
    <dbReference type="NCBI Taxonomy" id="2483361"/>
    <lineage>
        <taxon>Bacteria</taxon>
        <taxon>Bacillati</taxon>
        <taxon>Actinomycetota</taxon>
        <taxon>Actinomycetes</taxon>
        <taxon>Mycobacteriales</taxon>
        <taxon>Nocardiaceae</taxon>
        <taxon>Nocardia</taxon>
    </lineage>
</organism>
<protein>
    <recommendedName>
        <fullName evidence="3">Ig-like domain repeat protein</fullName>
    </recommendedName>
</protein>
<sequence>MAAIAAFAAPAANADVTGVTVQTPNGGNYCANQSYSVTVTVSTGLLGATGPVSLLDNGNLVSTQNVTGGLLGGSQTAVFAWTPSSTGNHSLVATQGGTLLSPTSTSQPVVEAVTTCIPPVATGSFSTGLNGTGSTITNNSLNIGAIITSITSGSAAR</sequence>
<evidence type="ECO:0000313" key="2">
    <source>
        <dbReference type="Proteomes" id="UP000279275"/>
    </source>
</evidence>
<evidence type="ECO:0008006" key="3">
    <source>
        <dbReference type="Google" id="ProtNLM"/>
    </source>
</evidence>
<keyword evidence="2" id="KW-1185">Reference proteome</keyword>
<gene>
    <name evidence="1" type="ORF">EBN03_12470</name>
</gene>
<name>A0A3M2L533_9NOCA</name>